<feature type="compositionally biased region" description="Basic and acidic residues" evidence="8">
    <location>
        <begin position="2997"/>
        <end position="3020"/>
    </location>
</feature>
<feature type="compositionally biased region" description="Polar residues" evidence="8">
    <location>
        <begin position="2951"/>
        <end position="2968"/>
    </location>
</feature>
<feature type="compositionally biased region" description="Polar residues" evidence="8">
    <location>
        <begin position="2342"/>
        <end position="2355"/>
    </location>
</feature>
<feature type="compositionally biased region" description="Basic residues" evidence="8">
    <location>
        <begin position="2462"/>
        <end position="2477"/>
    </location>
</feature>
<feature type="region of interest" description="Disordered" evidence="8">
    <location>
        <begin position="945"/>
        <end position="964"/>
    </location>
</feature>
<dbReference type="PANTHER" id="PTHR13924">
    <property type="entry name" value="TRANSFORMING ACIDIC COILED-COIL CONTAINING PROTEIN 1/2"/>
    <property type="match status" value="1"/>
</dbReference>
<gene>
    <name evidence="10" type="primary">tacc2</name>
</gene>
<comment type="subcellular location">
    <subcellularLocation>
        <location evidence="1">Cytoplasm</location>
        <location evidence="1">Cytoskeleton</location>
    </subcellularLocation>
</comment>
<dbReference type="Pfam" id="PF05010">
    <property type="entry name" value="TACC_C"/>
    <property type="match status" value="1"/>
</dbReference>
<feature type="compositionally biased region" description="Polar residues" evidence="8">
    <location>
        <begin position="396"/>
        <end position="411"/>
    </location>
</feature>
<evidence type="ECO:0000313" key="11">
    <source>
        <dbReference type="Proteomes" id="UP000694680"/>
    </source>
</evidence>
<dbReference type="InterPro" id="IPR007707">
    <property type="entry name" value="TACC_C"/>
</dbReference>
<feature type="compositionally biased region" description="Low complexity" evidence="8">
    <location>
        <begin position="950"/>
        <end position="960"/>
    </location>
</feature>
<feature type="compositionally biased region" description="Polar residues" evidence="8">
    <location>
        <begin position="17"/>
        <end position="35"/>
    </location>
</feature>
<evidence type="ECO:0000256" key="3">
    <source>
        <dbReference type="ARBA" id="ARBA00022490"/>
    </source>
</evidence>
<comment type="similarity">
    <text evidence="2">Belongs to the TACC family.</text>
</comment>
<dbReference type="InterPro" id="IPR039915">
    <property type="entry name" value="TACC"/>
</dbReference>
<feature type="compositionally biased region" description="Basic and acidic residues" evidence="8">
    <location>
        <begin position="2078"/>
        <end position="2117"/>
    </location>
</feature>
<dbReference type="GO" id="GO:0021987">
    <property type="term" value="P:cerebral cortex development"/>
    <property type="evidence" value="ECO:0007669"/>
    <property type="project" value="TreeGrafter"/>
</dbReference>
<feature type="region of interest" description="Disordered" evidence="8">
    <location>
        <begin position="2424"/>
        <end position="2722"/>
    </location>
</feature>
<feature type="compositionally biased region" description="Basic and acidic residues" evidence="8">
    <location>
        <begin position="272"/>
        <end position="281"/>
    </location>
</feature>
<feature type="region of interest" description="Disordered" evidence="8">
    <location>
        <begin position="1659"/>
        <end position="1709"/>
    </location>
</feature>
<evidence type="ECO:0000256" key="8">
    <source>
        <dbReference type="SAM" id="MobiDB-lite"/>
    </source>
</evidence>
<feature type="compositionally biased region" description="Polar residues" evidence="8">
    <location>
        <begin position="1659"/>
        <end position="1672"/>
    </location>
</feature>
<feature type="compositionally biased region" description="Polar residues" evidence="8">
    <location>
        <begin position="178"/>
        <end position="200"/>
    </location>
</feature>
<feature type="compositionally biased region" description="Polar residues" evidence="8">
    <location>
        <begin position="2708"/>
        <end position="2720"/>
    </location>
</feature>
<keyword evidence="6" id="KW-0206">Cytoskeleton</keyword>
<keyword evidence="5 7" id="KW-0175">Coiled coil</keyword>
<reference evidence="10" key="1">
    <citation type="submission" date="2020-06" db="EMBL/GenBank/DDBJ databases">
        <authorList>
            <consortium name="Wellcome Sanger Institute Data Sharing"/>
        </authorList>
    </citation>
    <scope>NUCLEOTIDE SEQUENCE [LARGE SCALE GENOMIC DNA]</scope>
</reference>
<reference evidence="10" key="3">
    <citation type="submission" date="2025-09" db="UniProtKB">
        <authorList>
            <consortium name="Ensembl"/>
        </authorList>
    </citation>
    <scope>IDENTIFICATION</scope>
</reference>
<protein>
    <submittedName>
        <fullName evidence="10">Transforming acidic coiled-coil-containing protein 2-like</fullName>
    </submittedName>
</protein>
<reference evidence="10" key="2">
    <citation type="submission" date="2025-08" db="UniProtKB">
        <authorList>
            <consortium name="Ensembl"/>
        </authorList>
    </citation>
    <scope>IDENTIFICATION</scope>
</reference>
<feature type="coiled-coil region" evidence="7">
    <location>
        <begin position="3172"/>
        <end position="3358"/>
    </location>
</feature>
<keyword evidence="4" id="KW-0597">Phosphoprotein</keyword>
<feature type="domain" description="Transforming acidic coiled-coil-containing protein C-terminal" evidence="9">
    <location>
        <begin position="3159"/>
        <end position="3356"/>
    </location>
</feature>
<feature type="region of interest" description="Disordered" evidence="8">
    <location>
        <begin position="2063"/>
        <end position="2396"/>
    </location>
</feature>
<accession>A0A8C5HX82</accession>
<feature type="compositionally biased region" description="Basic and acidic residues" evidence="8">
    <location>
        <begin position="2356"/>
        <end position="2367"/>
    </location>
</feature>
<dbReference type="Ensembl" id="ENSGWIT00000054553.1">
    <property type="protein sequence ID" value="ENSGWIP00000050512.1"/>
    <property type="gene ID" value="ENSGWIG00000024530.1"/>
</dbReference>
<feature type="compositionally biased region" description="Basic and acidic residues" evidence="8">
    <location>
        <begin position="1689"/>
        <end position="1700"/>
    </location>
</feature>
<evidence type="ECO:0000256" key="7">
    <source>
        <dbReference type="SAM" id="Coils"/>
    </source>
</evidence>
<feature type="compositionally biased region" description="Polar residues" evidence="8">
    <location>
        <begin position="2424"/>
        <end position="2435"/>
    </location>
</feature>
<dbReference type="Proteomes" id="UP000694680">
    <property type="component" value="Chromosome 15"/>
</dbReference>
<feature type="compositionally biased region" description="Pro residues" evidence="8">
    <location>
        <begin position="2263"/>
        <end position="2272"/>
    </location>
</feature>
<feature type="compositionally biased region" description="Polar residues" evidence="8">
    <location>
        <begin position="2778"/>
        <end position="2800"/>
    </location>
</feature>
<feature type="region of interest" description="Disordered" evidence="8">
    <location>
        <begin position="388"/>
        <end position="463"/>
    </location>
</feature>
<feature type="compositionally biased region" description="Basic and acidic residues" evidence="8">
    <location>
        <begin position="432"/>
        <end position="446"/>
    </location>
</feature>
<feature type="compositionally biased region" description="Basic and acidic residues" evidence="8">
    <location>
        <begin position="2633"/>
        <end position="2642"/>
    </location>
</feature>
<dbReference type="GO" id="GO:0007097">
    <property type="term" value="P:nuclear migration"/>
    <property type="evidence" value="ECO:0007669"/>
    <property type="project" value="TreeGrafter"/>
</dbReference>
<feature type="compositionally biased region" description="Polar residues" evidence="8">
    <location>
        <begin position="2596"/>
        <end position="2605"/>
    </location>
</feature>
<feature type="compositionally biased region" description="Basic and acidic residues" evidence="8">
    <location>
        <begin position="2125"/>
        <end position="2185"/>
    </location>
</feature>
<feature type="compositionally biased region" description="Polar residues" evidence="8">
    <location>
        <begin position="2027"/>
        <end position="2037"/>
    </location>
</feature>
<keyword evidence="11" id="KW-1185">Reference proteome</keyword>
<name>A0A8C5HX82_GOUWI</name>
<feature type="region of interest" description="Disordered" evidence="8">
    <location>
        <begin position="256"/>
        <end position="288"/>
    </location>
</feature>
<sequence>MGNESSTTEALAEGRSESVTQSNNRASLTGSSSYQHGVHSQPLVPDVPVITGVEESRCSSADQDDKEELEFPHDLLPSLDFSSELNIWESSLGAHCSSGERKVKHHVEVYHPAEALDSRPHGCDPLITDVQPTPQPVASPQPGSPALNRSQSMFIDQELQEAIQECEEQMASLGMLTPTPSQPSMSEKVNSIKQKTGSVKESNELPPPPPVIVQPGASNKSHGKMSTHGNSEGENSQKDTVVFSFRDYILGMGNSAESETKAAQGLSTSSEIRTEKGIKSDELEETSQQTTDLFVETTRESALNEHRDVFGVGNVLKAIMEENDPLIYSAAVNDNNTDTITASLDIEKECQNDDFRLNSCKVQNEREISENESPEGKNSTVDSFILSEQPLEAKTGRNTEFSTYQHTTPASDKTIGLSKETKKRKRKKKKKSEKDTELELKSKTTRESSNGTDAGSLIKAENHTDSPANEWLVLEADSQSVISVDEQDNKYDHEQGKLFSPKSSSSSMQDPLLVFCTPESNQKHHQSDNHSHMKSLSPQMELHVNLTKTGSLSVPIHTTVIETVPSTDSSSDTLTDKATDIEAKVFTRENQSLLSHNQTCVGAICLESASEQVLLVGSALPLATLVMPEVIETKGERVSEMCDSVEREATVSVAESEKREEKNKQEGREDCKLLGSPPQLPIICLQEKYSLASLAKEGEADFVESYSSKMPHSSTENEIKGLKDTDVRTFDAELSRNEEGDIEKESLRTEDFKDIYPLGLQPASDATYHHVTGSERIEAGSRGEQEVDEIKAVLEEHSSCNQPEGSAGGLSSVETEVCPSINVAESQFRSQDWSERLVTTADQFLFLPCQEQHNAPRPAVSEDSSSNTKRRITAKMKEMGSLNKEQSLGQASAELPITEVTHSQVCLPNTLTSSRKIPPMHQASGYVQVQPGSSIEAGTFEIPAEIQGKSNSQSSSTPSSLGVRERNRVHFADNVMDKRISVDLTHMLKPALNFASLPPLTVYESLQYPIVEASYTFPEVLSLKKKEVPTIEALIKDKEADPPKPQEDFQLKEIDTKTGDSKEKSVIDSPENNSLERTILDVQSMTEACSKQPPHPENKNQTNFIFSQTTECADPDVLPVVQSDLHEGVEKHNQSNSDVLQADFKVAGKADQSTESPLTKMDTIKEEENNQFHPSNSMTSISACKPSSDISTGFPASDTEHKFKQDPNLNCPGFFLTQPYEPCHQPMSPDCELNNEDLNKVLHEQTIEEIVTALTRREPCVREFHPLSPILEDITNCDTSLHKQIECNTDGNDNDVTVKVVSHTNVETTQVSLPQDLACSVFGSEMDSCRTTRSRNEGKSCDVHVGYFSFTQEENQSLISHPLDAVGLSDKRENICEISQHQSELDLNDNKCIISKKSISTDVVNSPFEANKDYKETKDDINDKLNAIGQSLVVLFKGKKEAEEPIMNKQMESADSGITEKISIMIRGSNKSDKEAVEEFKDLQVLHHHNIKMTESPLRNVKKQEHEEVESQSEVETTLFSSRTLDSLKDNLQAEVKLSLEPKTVTTTSESNCNNTKSDLAAEIGQLHTALELKCVVQQQEQQQHGLGSSHYTEQMSLCLLEEKGGIDKETQALVQGATSKDKVSAVDLNYREGVVLSEKNEFVQEISGVIGSNVQSKLSCTSTERGGTDESNTLDDRAIFDEGSQVGETREELNEKKSSDVGGAESHTDAMANTGFMTTIDDKSQQKNYQSGNCQSLFRKAETSTSPAVFAETTSQMCENSQTCGLSQDHTKPNQTCTGNSQNINLSEEISSLDHVKKPETIGNDGSKTTARQSNISEIKEPGIQDTLNTFPGQQNCNKTPVPQNSPDIQPLLQGLDIKEVNGKGVDLRQTEVIDNDATEKQGSTHLNRDLKTNSLESIEVFDHFQSAVSHISTEAAAIHTEDGLSNAAEEDKENTNTTNVVPAPSASLCQSDILSTLKSTVQPEVKAQKELLPKLHRDMAVNLHACHTAVEQRAVNREVTNDSKSPTVGQNASTTDTNWITTLREAQTEQQNPVDTSRPFPSLESPQLDFLTPTEEVAAPQSLEVVPTPPAPPEQAVEKTSEKENPVKRPVDLPEPLKKAADLPEPTQHRVDHYGPKVSAKVELLKREREEPTKTKEERPDEIPEADRNVENLIKVSEEPDKNALTKRNEEEEIVAKNEKPEQPKTPAEDLQPEKKLASEEELVGKPGTFPPVQSFTAPAGITAATETVRESVSQLKHTGPPFIEQSDQEPPAPAITSPPTSEPDPLPDPPHLHRTTDILTASPAPAETCTPEDLPSPPDSSCHPLPCDLQPASPPAPCAPESCPVLLRSSDSDGAFETPESTTPVKASSPTEPQRERLSSDSKVSDAFSDPTRDSTSPPPPSDSFSGSFDENRPIAASGTYNIDFSATGAVGQVLTRSLSLQGGDLGTSNFLEGSAPGGLNAPSESFSVGTESAPGTLHRTKKVRSGSLKKKTLLRQNSNPESPRPALSSSTPEVKKRAKPRTASPLQAQEESEGGSATQSPGGTLRRTRRNRVESPPPLPEETSQTSQVVPTLPLCQEELPLPGVSVDRDNSPIPPSGSYKWDPENFDKINPFQTGGSKIANSPILGRKDIVCPPLSTGPESPPGPSEEPPHPAHFKEPITNPEEQPILPKREPVRLEFDYSEESCEASQQASPLPKKVGKKPSTKMPLRKPKLGLKKAHRPQTDQLDNNPQTTYNGIEDVITVPQATYNLEHDKWEDQNFNPFISKKGIGNSPRLSRPSYDPNNFDDSIDPFKSSNKMSTSPPVASSSFEMSSNDYDNENDNIGELGDQNQNKPTKKKKTPIKSNTFRVKRSPKKSPQSDPSEEATDEANPLNSQDDHATDEEKLASSTSHKWAALHNMDAELNSDKQDFPEPCDLTSFVNENSLPQETPVQDYEIAYMEKIGSSSPPISVNKPSLYLKLDSVSDNLTKNTNTHGSEPNSPCTGSFEEMEAQITAGMKTPVLSSRPGPEGSAGDKGRKRESEALSRTQSIERDEQPYSEGPMETPAPALAMLDRLSECDDLLQYLEPDLAETNPTAFAQKLQEELVLAALRIEALQVAKNISQCTSLSTVTPQSRLKKPSSRRWNINGSPLLKQRDLTPSGESAVAKNSLYARTTITAASINNYIEGESPHLPKDLDHSLGIAREEIVSKEKEVLEWQRKYEDSRQEVVEMRRIVAEYEKTIAQMIEDDQKEKSLSHHTIQQLIGEKDQALADLNSVEKSLADLFRRYEKMKDVLDGFRKNEEVLKRCAQEYLSRVRKEEQRYQALKIHAEEKLDKANSEIAQVRLKAKQEQAAYQASMRKEQMKVDSLERTLEQKNKEIEELTKICDELIAKMGKS</sequence>
<feature type="region of interest" description="Disordered" evidence="8">
    <location>
        <begin position="2027"/>
        <end position="2049"/>
    </location>
</feature>
<feature type="compositionally biased region" description="Basic residues" evidence="8">
    <location>
        <begin position="421"/>
        <end position="431"/>
    </location>
</feature>
<feature type="region of interest" description="Disordered" evidence="8">
    <location>
        <begin position="650"/>
        <end position="672"/>
    </location>
</feature>
<feature type="compositionally biased region" description="Basic and acidic residues" evidence="8">
    <location>
        <begin position="2654"/>
        <end position="2663"/>
    </location>
</feature>
<dbReference type="GO" id="GO:0005856">
    <property type="term" value="C:cytoskeleton"/>
    <property type="evidence" value="ECO:0007669"/>
    <property type="project" value="UniProtKB-SubCell"/>
</dbReference>
<feature type="compositionally biased region" description="Polar residues" evidence="8">
    <location>
        <begin position="2903"/>
        <end position="2912"/>
    </location>
</feature>
<evidence type="ECO:0000256" key="5">
    <source>
        <dbReference type="ARBA" id="ARBA00023054"/>
    </source>
</evidence>
<keyword evidence="3" id="KW-0963">Cytoplasm</keyword>
<dbReference type="Gene3D" id="1.20.5.1700">
    <property type="match status" value="1"/>
</dbReference>
<feature type="region of interest" description="Disordered" evidence="8">
    <location>
        <begin position="2745"/>
        <end position="2876"/>
    </location>
</feature>
<feature type="region of interest" description="Disordered" evidence="8">
    <location>
        <begin position="175"/>
        <end position="237"/>
    </location>
</feature>
<evidence type="ECO:0000256" key="4">
    <source>
        <dbReference type="ARBA" id="ARBA00022553"/>
    </source>
</evidence>
<evidence type="ECO:0000259" key="9">
    <source>
        <dbReference type="Pfam" id="PF05010"/>
    </source>
</evidence>
<dbReference type="PANTHER" id="PTHR13924:SF11">
    <property type="entry name" value="TRANSFORMING ACIDIC COILED-COIL-CONTAINING PROTEIN 2"/>
    <property type="match status" value="1"/>
</dbReference>
<feature type="compositionally biased region" description="Polar residues" evidence="8">
    <location>
        <begin position="1171"/>
        <end position="1182"/>
    </location>
</feature>
<evidence type="ECO:0000256" key="1">
    <source>
        <dbReference type="ARBA" id="ARBA00004245"/>
    </source>
</evidence>
<dbReference type="GO" id="GO:0007052">
    <property type="term" value="P:mitotic spindle organization"/>
    <property type="evidence" value="ECO:0007669"/>
    <property type="project" value="InterPro"/>
</dbReference>
<feature type="region of interest" description="Disordered" evidence="8">
    <location>
        <begin position="2888"/>
        <end position="2912"/>
    </location>
</feature>
<feature type="region of interest" description="Disordered" evidence="8">
    <location>
        <begin position="2951"/>
        <end position="3030"/>
    </location>
</feature>
<organism evidence="10 11">
    <name type="scientific">Gouania willdenowi</name>
    <name type="common">Blunt-snouted clingfish</name>
    <name type="synonym">Lepadogaster willdenowi</name>
    <dbReference type="NCBI Taxonomy" id="441366"/>
    <lineage>
        <taxon>Eukaryota</taxon>
        <taxon>Metazoa</taxon>
        <taxon>Chordata</taxon>
        <taxon>Craniata</taxon>
        <taxon>Vertebrata</taxon>
        <taxon>Euteleostomi</taxon>
        <taxon>Actinopterygii</taxon>
        <taxon>Neopterygii</taxon>
        <taxon>Teleostei</taxon>
        <taxon>Neoteleostei</taxon>
        <taxon>Acanthomorphata</taxon>
        <taxon>Ovalentaria</taxon>
        <taxon>Blenniimorphae</taxon>
        <taxon>Blenniiformes</taxon>
        <taxon>Gobiesocoidei</taxon>
        <taxon>Gobiesocidae</taxon>
        <taxon>Gobiesocinae</taxon>
        <taxon>Gouania</taxon>
    </lineage>
</organism>
<feature type="compositionally biased region" description="Polar residues" evidence="8">
    <location>
        <begin position="2508"/>
        <end position="2526"/>
    </location>
</feature>
<proteinExistence type="inferred from homology"/>
<evidence type="ECO:0000256" key="6">
    <source>
        <dbReference type="ARBA" id="ARBA00023212"/>
    </source>
</evidence>
<feature type="compositionally biased region" description="Polar residues" evidence="8">
    <location>
        <begin position="2478"/>
        <end position="2496"/>
    </location>
</feature>
<feature type="compositionally biased region" description="Basic residues" evidence="8">
    <location>
        <begin position="2682"/>
        <end position="2705"/>
    </location>
</feature>
<feature type="region of interest" description="Disordered" evidence="8">
    <location>
        <begin position="1171"/>
        <end position="1192"/>
    </location>
</feature>
<dbReference type="FunFam" id="1.20.5.1700:FF:000001">
    <property type="entry name" value="Transforming acidic coiled-coil-containing protein 1 isoform 2"/>
    <property type="match status" value="1"/>
</dbReference>
<evidence type="ECO:0000313" key="10">
    <source>
        <dbReference type="Ensembl" id="ENSGWIP00000050512.1"/>
    </source>
</evidence>
<feature type="compositionally biased region" description="Basic and acidic residues" evidence="8">
    <location>
        <begin position="2860"/>
        <end position="2870"/>
    </location>
</feature>
<feature type="region of interest" description="Disordered" evidence="8">
    <location>
        <begin position="1"/>
        <end position="67"/>
    </location>
</feature>
<dbReference type="GO" id="GO:0005737">
    <property type="term" value="C:cytoplasm"/>
    <property type="evidence" value="ECO:0007669"/>
    <property type="project" value="TreeGrafter"/>
</dbReference>
<evidence type="ECO:0000256" key="2">
    <source>
        <dbReference type="ARBA" id="ARBA00009423"/>
    </source>
</evidence>